<dbReference type="RefSeq" id="WP_140649744.1">
    <property type="nucleotide sequence ID" value="NZ_RCZB01000001.1"/>
</dbReference>
<feature type="transmembrane region" description="Helical" evidence="1">
    <location>
        <begin position="145"/>
        <end position="170"/>
    </location>
</feature>
<feature type="transmembrane region" description="Helical" evidence="1">
    <location>
        <begin position="245"/>
        <end position="267"/>
    </location>
</feature>
<reference evidence="2 3" key="1">
    <citation type="journal article" date="2019" name="Environ. Microbiol.">
        <title>Species interactions and distinct microbial communities in high Arctic permafrost affected cryosols are associated with the CH4 and CO2 gas fluxes.</title>
        <authorList>
            <person name="Altshuler I."/>
            <person name="Hamel J."/>
            <person name="Turney S."/>
            <person name="Magnuson E."/>
            <person name="Levesque R."/>
            <person name="Greer C."/>
            <person name="Whyte L.G."/>
        </authorList>
    </citation>
    <scope>NUCLEOTIDE SEQUENCE [LARGE SCALE GENOMIC DNA]</scope>
    <source>
        <strain evidence="2 3">S13Y</strain>
    </source>
</reference>
<sequence length="269" mass="29138">MTERNFATPRVDLWTLIGLALLLLPLLTMAHELMGHALTCVASGHRPSELGAYYVECPATGSWSRRIVAMAGTGVDVILAMLAYLAWGRVKRPLPRLVLWIVFTVKGMVAAGYWMFSGVSNLGDWGPDVGGGIGPLPWPWLWRGAMFAVGLYVYIAVVRQAIGMMIVMLGGGEQARCTQRKIAMTIYLVGGVSALLVSLFNPLGIAITLMSAIASSFGGTAGLFNVAYFRRCDQPPRDFAIDRHYTIVVAGMLMTLAFALVLGPTVYLH</sequence>
<evidence type="ECO:0000313" key="3">
    <source>
        <dbReference type="Proteomes" id="UP000319486"/>
    </source>
</evidence>
<feature type="transmembrane region" description="Helical" evidence="1">
    <location>
        <begin position="66"/>
        <end position="85"/>
    </location>
</feature>
<organism evidence="2 3">
    <name type="scientific">Rhodanobacter glycinis</name>
    <dbReference type="NCBI Taxonomy" id="582702"/>
    <lineage>
        <taxon>Bacteria</taxon>
        <taxon>Pseudomonadati</taxon>
        <taxon>Pseudomonadota</taxon>
        <taxon>Gammaproteobacteria</taxon>
        <taxon>Lysobacterales</taxon>
        <taxon>Rhodanobacteraceae</taxon>
        <taxon>Rhodanobacter</taxon>
    </lineage>
</organism>
<keyword evidence="1" id="KW-0812">Transmembrane</keyword>
<comment type="caution">
    <text evidence="2">The sequence shown here is derived from an EMBL/GenBank/DDBJ whole genome shotgun (WGS) entry which is preliminary data.</text>
</comment>
<accession>A0A502FP50</accession>
<dbReference type="AlphaFoldDB" id="A0A502FP50"/>
<feature type="transmembrane region" description="Helical" evidence="1">
    <location>
        <begin position="182"/>
        <end position="200"/>
    </location>
</feature>
<proteinExistence type="predicted"/>
<keyword evidence="1" id="KW-0472">Membrane</keyword>
<keyword evidence="1" id="KW-1133">Transmembrane helix</keyword>
<protein>
    <submittedName>
        <fullName evidence="2">Uncharacterized protein</fullName>
    </submittedName>
</protein>
<evidence type="ECO:0000256" key="1">
    <source>
        <dbReference type="SAM" id="Phobius"/>
    </source>
</evidence>
<keyword evidence="3" id="KW-1185">Reference proteome</keyword>
<dbReference type="Proteomes" id="UP000319486">
    <property type="component" value="Unassembled WGS sequence"/>
</dbReference>
<dbReference type="EMBL" id="RCZO01000002">
    <property type="protein sequence ID" value="TPG10475.1"/>
    <property type="molecule type" value="Genomic_DNA"/>
</dbReference>
<dbReference type="OrthoDB" id="5944923at2"/>
<name>A0A502FP50_9GAMM</name>
<feature type="transmembrane region" description="Helical" evidence="1">
    <location>
        <begin position="97"/>
        <end position="116"/>
    </location>
</feature>
<feature type="transmembrane region" description="Helical" evidence="1">
    <location>
        <begin position="206"/>
        <end position="224"/>
    </location>
</feature>
<evidence type="ECO:0000313" key="2">
    <source>
        <dbReference type="EMBL" id="TPG10475.1"/>
    </source>
</evidence>
<gene>
    <name evidence="2" type="ORF">EAH88_05090</name>
</gene>
<dbReference type="STRING" id="582702.SAMN05192579_109147"/>